<dbReference type="Pfam" id="PF12502">
    <property type="entry name" value="DUF3710"/>
    <property type="match status" value="1"/>
</dbReference>
<feature type="compositionally biased region" description="Low complexity" evidence="1">
    <location>
        <begin position="243"/>
        <end position="257"/>
    </location>
</feature>
<dbReference type="AlphaFoldDB" id="A0A3S4SPY8"/>
<evidence type="ECO:0000313" key="2">
    <source>
        <dbReference type="EMBL" id="VEG75066.1"/>
    </source>
</evidence>
<feature type="compositionally biased region" description="Basic and acidic residues" evidence="1">
    <location>
        <begin position="1"/>
        <end position="11"/>
    </location>
</feature>
<dbReference type="InterPro" id="IPR022183">
    <property type="entry name" value="DUF3710"/>
</dbReference>
<evidence type="ECO:0000256" key="1">
    <source>
        <dbReference type="SAM" id="MobiDB-lite"/>
    </source>
</evidence>
<dbReference type="STRING" id="1278298.GCA_000428685_00727"/>
<dbReference type="EMBL" id="LR134363">
    <property type="protein sequence ID" value="VEG75066.1"/>
    <property type="molecule type" value="Genomic_DNA"/>
</dbReference>
<organism evidence="2 3">
    <name type="scientific">Actinomyces slackii</name>
    <dbReference type="NCBI Taxonomy" id="52774"/>
    <lineage>
        <taxon>Bacteria</taxon>
        <taxon>Bacillati</taxon>
        <taxon>Actinomycetota</taxon>
        <taxon>Actinomycetes</taxon>
        <taxon>Actinomycetales</taxon>
        <taxon>Actinomycetaceae</taxon>
        <taxon>Actinomyces</taxon>
    </lineage>
</organism>
<dbReference type="Proteomes" id="UP000276899">
    <property type="component" value="Chromosome"/>
</dbReference>
<dbReference type="KEGG" id="asla:NCTC11923_01718"/>
<feature type="region of interest" description="Disordered" evidence="1">
    <location>
        <begin position="221"/>
        <end position="257"/>
    </location>
</feature>
<name>A0A3S4SPY8_9ACTO</name>
<gene>
    <name evidence="2" type="ORF">NCTC11923_01718</name>
</gene>
<proteinExistence type="predicted"/>
<evidence type="ECO:0000313" key="3">
    <source>
        <dbReference type="Proteomes" id="UP000276899"/>
    </source>
</evidence>
<protein>
    <submittedName>
        <fullName evidence="2">Protein of uncharacterized function (DUF3710)</fullName>
    </submittedName>
</protein>
<feature type="region of interest" description="Disordered" evidence="1">
    <location>
        <begin position="1"/>
        <end position="65"/>
    </location>
</feature>
<dbReference type="RefSeq" id="WP_026427731.1">
    <property type="nucleotide sequence ID" value="NZ_LR134363.1"/>
</dbReference>
<sequence>MGLFSRRRDDTAASTTSGRRARTSSASTPARSAAAGAEAGARSRKAGSAGTAGGAAHGPWDQASLPASQESVTRLDLGALRIPAVDGMQLRLEQSAQDGITAVVLALGGSALELRAFAAPKTAGIWQELREDIARELSGARARYEEVDGEHGTEILAHIPMRAPDGTTSTGTVRFIGIDGPRWFLRGVLQGPAAASEETSTPLREVLRGIVVVRDSQARPPREILPLHPPGAAPAPEAEELPGIDPIGPGPTIAEVR</sequence>
<reference evidence="2 3" key="1">
    <citation type="submission" date="2018-12" db="EMBL/GenBank/DDBJ databases">
        <authorList>
            <consortium name="Pathogen Informatics"/>
        </authorList>
    </citation>
    <scope>NUCLEOTIDE SEQUENCE [LARGE SCALE GENOMIC DNA]</scope>
    <source>
        <strain evidence="2 3">NCTC11923</strain>
    </source>
</reference>
<feature type="compositionally biased region" description="Low complexity" evidence="1">
    <location>
        <begin position="12"/>
        <end position="40"/>
    </location>
</feature>
<keyword evidence="3" id="KW-1185">Reference proteome</keyword>
<accession>A0A3S4SPY8</accession>